<sequence>MGGPVVVNPNDGGEISAPNTGPKTAPDWFRAAHSLLPHPEYRDPGEDEPWAMPIVLEIAKKDKPSRTALLEASAIAVVACCLDPRAADGTSAYREGLVSWYGARIRKLSRRARNVGWDRAQLAPGVTAEVSGARARALVPTPVAEVYPEVAKLQISGTDLPHDESSVATDAGQTVEGMAPTIWVDRDLNMSVGKVAAQVGHGSMLFAATLSVQQAWEWAQNEYALRVREVPREQWPDAESRAVEVRDAGFTEIAPGSVTVAVTLGS</sequence>
<dbReference type="SUPFAM" id="SSF102462">
    <property type="entry name" value="Peptidyl-tRNA hydrolase II"/>
    <property type="match status" value="1"/>
</dbReference>
<dbReference type="EC" id="3.1.1.29" evidence="1"/>
<keyword evidence="6" id="KW-1185">Reference proteome</keyword>
<dbReference type="EMBL" id="CP006841">
    <property type="protein sequence ID" value="ALA66889.1"/>
    <property type="molecule type" value="Genomic_DNA"/>
</dbReference>
<protein>
    <recommendedName>
        <fullName evidence="1">peptidyl-tRNA hydrolase</fullName>
        <ecNumber evidence="1">3.1.1.29</ecNumber>
    </recommendedName>
</protein>
<reference evidence="5 6" key="1">
    <citation type="submission" date="2013-10" db="EMBL/GenBank/DDBJ databases">
        <title>Complete genome sequence of Corynebacterium lactis DSM 45799(T), isolated from raw cow milk.</title>
        <authorList>
            <person name="Ruckert C."/>
            <person name="Albersmeier A."/>
            <person name="Lipski A."/>
            <person name="Kalinowski J."/>
        </authorList>
    </citation>
    <scope>NUCLEOTIDE SEQUENCE [LARGE SCALE GENOMIC DNA]</scope>
    <source>
        <strain evidence="5 6">RW2-5</strain>
    </source>
</reference>
<gene>
    <name evidence="5" type="ORF">CLAC_03090</name>
</gene>
<dbReference type="KEGG" id="clw:CLAC_03090"/>
<dbReference type="Gene3D" id="3.40.1490.10">
    <property type="entry name" value="Bit1"/>
    <property type="match status" value="1"/>
</dbReference>
<dbReference type="InterPro" id="IPR002833">
    <property type="entry name" value="PTH2"/>
</dbReference>
<name>A0A0K2GYM7_9CORY</name>
<evidence type="ECO:0000256" key="3">
    <source>
        <dbReference type="ARBA" id="ARBA00048707"/>
    </source>
</evidence>
<dbReference type="Proteomes" id="UP000058446">
    <property type="component" value="Chromosome"/>
</dbReference>
<comment type="catalytic activity">
    <reaction evidence="3">
        <text>an N-acyl-L-alpha-aminoacyl-tRNA + H2O = an N-acyl-L-amino acid + a tRNA + H(+)</text>
        <dbReference type="Rhea" id="RHEA:54448"/>
        <dbReference type="Rhea" id="RHEA-COMP:10123"/>
        <dbReference type="Rhea" id="RHEA-COMP:13883"/>
        <dbReference type="ChEBI" id="CHEBI:15377"/>
        <dbReference type="ChEBI" id="CHEBI:15378"/>
        <dbReference type="ChEBI" id="CHEBI:59874"/>
        <dbReference type="ChEBI" id="CHEBI:78442"/>
        <dbReference type="ChEBI" id="CHEBI:138191"/>
        <dbReference type="EC" id="3.1.1.29"/>
    </reaction>
</comment>
<evidence type="ECO:0000313" key="5">
    <source>
        <dbReference type="EMBL" id="ALA66889.1"/>
    </source>
</evidence>
<dbReference type="Pfam" id="PF01981">
    <property type="entry name" value="PTH2"/>
    <property type="match status" value="1"/>
</dbReference>
<organism evidence="5 6">
    <name type="scientific">Corynebacterium lactis RW2-5</name>
    <dbReference type="NCBI Taxonomy" id="1408189"/>
    <lineage>
        <taxon>Bacteria</taxon>
        <taxon>Bacillati</taxon>
        <taxon>Actinomycetota</taxon>
        <taxon>Actinomycetes</taxon>
        <taxon>Mycobacteriales</taxon>
        <taxon>Corynebacteriaceae</taxon>
        <taxon>Corynebacterium</taxon>
    </lineage>
</organism>
<evidence type="ECO:0000256" key="1">
    <source>
        <dbReference type="ARBA" id="ARBA00013260"/>
    </source>
</evidence>
<feature type="compositionally biased region" description="Low complexity" evidence="4">
    <location>
        <begin position="1"/>
        <end position="13"/>
    </location>
</feature>
<dbReference type="AlphaFoldDB" id="A0A0K2GYM7"/>
<dbReference type="InterPro" id="IPR023476">
    <property type="entry name" value="Pep_tRNA_hydro_II_dom_sf"/>
</dbReference>
<evidence type="ECO:0000256" key="2">
    <source>
        <dbReference type="ARBA" id="ARBA00022801"/>
    </source>
</evidence>
<proteinExistence type="predicted"/>
<keyword evidence="2" id="KW-0378">Hydrolase</keyword>
<feature type="region of interest" description="Disordered" evidence="4">
    <location>
        <begin position="1"/>
        <end position="24"/>
    </location>
</feature>
<dbReference type="PATRIC" id="fig|1408189.4.peg.616"/>
<evidence type="ECO:0000313" key="6">
    <source>
        <dbReference type="Proteomes" id="UP000058446"/>
    </source>
</evidence>
<dbReference type="GO" id="GO:0004045">
    <property type="term" value="F:peptidyl-tRNA hydrolase activity"/>
    <property type="evidence" value="ECO:0007669"/>
    <property type="project" value="UniProtKB-EC"/>
</dbReference>
<accession>A0A0K2GYM7</accession>
<evidence type="ECO:0000256" key="4">
    <source>
        <dbReference type="SAM" id="MobiDB-lite"/>
    </source>
</evidence>
<dbReference type="STRING" id="1408189.CLAC_03090"/>